<gene>
    <name evidence="2" type="ORF">FDP08_00385</name>
</gene>
<accession>A0A4U6QZ50</accession>
<evidence type="ECO:0000313" key="2">
    <source>
        <dbReference type="EMBL" id="TKV66654.1"/>
    </source>
</evidence>
<dbReference type="InterPro" id="IPR029058">
    <property type="entry name" value="AB_hydrolase_fold"/>
</dbReference>
<dbReference type="OrthoDB" id="7197847at2"/>
<dbReference type="Proteomes" id="UP000308488">
    <property type="component" value="Unassembled WGS sequence"/>
</dbReference>
<keyword evidence="2" id="KW-0378">Hydrolase</keyword>
<evidence type="ECO:0000313" key="3">
    <source>
        <dbReference type="Proteomes" id="UP000308488"/>
    </source>
</evidence>
<dbReference type="GO" id="GO:0016787">
    <property type="term" value="F:hydrolase activity"/>
    <property type="evidence" value="ECO:0007669"/>
    <property type="project" value="UniProtKB-KW"/>
</dbReference>
<name>A0A4U6QZ50_9GAMM</name>
<keyword evidence="1" id="KW-0732">Signal</keyword>
<protein>
    <submittedName>
        <fullName evidence="2">Alpha/beta hydrolase</fullName>
    </submittedName>
</protein>
<dbReference type="RefSeq" id="WP_137434077.1">
    <property type="nucleotide sequence ID" value="NZ_JANRHC010000004.1"/>
</dbReference>
<feature type="signal peptide" evidence="1">
    <location>
        <begin position="1"/>
        <end position="26"/>
    </location>
</feature>
<dbReference type="EMBL" id="SZYH01000001">
    <property type="protein sequence ID" value="TKV66654.1"/>
    <property type="molecule type" value="Genomic_DNA"/>
</dbReference>
<sequence>MMLSKNLLAMACATAVAVTAPTIALAMASDQDKARGQGIGKGLTEHVREHDSRVFRVQENADLAFTAFTGATAYWGVYEGIEGPASYTAEFPQNWNGGVIMYTHGFRGRGQTLTREVPNLAFRNTALALGYAWAASSYSANYYDVRAAIEDTNRLALELTDYLERDWSVGYRDPGQYLIAGVSMGGHTAAAAVERETLETARYPVAYEGALPLCQAEQNQFQWLGDYNRVVRELAGFGHRPYEDYQEYVGEALFNLFEFDGGAPTFVPQNEAGQRLKDIAMNLTGGDRPIFDEGFQNPVWHGAVLGTGGADGTVTGILANEIYDNTDRIYRWTDGKRFTDQERAFTAKVGRFQAEKGANPVRDDSVRWLPLVQGDFDVPVLTMHTLGDFFVPFVHQQRYREAAETHGSGDMLVQRAIRDPNHCGFSGTEFSTALVDLVTWVNSGIKPGGDEVLDPAEVADEQYGCAYTNDELSSGRDNLPQCE</sequence>
<feature type="chain" id="PRO_5020353539" evidence="1">
    <location>
        <begin position="27"/>
        <end position="483"/>
    </location>
</feature>
<comment type="caution">
    <text evidence="2">The sequence shown here is derived from an EMBL/GenBank/DDBJ whole genome shotgun (WGS) entry which is preliminary data.</text>
</comment>
<dbReference type="Gene3D" id="3.40.50.1820">
    <property type="entry name" value="alpha/beta hydrolase"/>
    <property type="match status" value="1"/>
</dbReference>
<proteinExistence type="predicted"/>
<evidence type="ECO:0000256" key="1">
    <source>
        <dbReference type="SAM" id="SignalP"/>
    </source>
</evidence>
<reference evidence="2 3" key="1">
    <citation type="submission" date="2019-05" db="EMBL/GenBank/DDBJ databases">
        <title>Marinobacter panjinensis sp. nov., a moderately halophilic bacterium isolated from sea tidal flat environment.</title>
        <authorList>
            <person name="Yang W."/>
            <person name="An M."/>
            <person name="He W."/>
            <person name="Luo X."/>
            <person name="Zhu L."/>
            <person name="Chen G."/>
            <person name="Zhang Y."/>
            <person name="Wang Y."/>
        </authorList>
    </citation>
    <scope>NUCLEOTIDE SEQUENCE [LARGE SCALE GENOMIC DNA]</scope>
    <source>
        <strain evidence="2 3">PJ-16</strain>
    </source>
</reference>
<dbReference type="SUPFAM" id="SSF53474">
    <property type="entry name" value="alpha/beta-Hydrolases"/>
    <property type="match status" value="1"/>
</dbReference>
<organism evidence="2 3">
    <name type="scientific">Marinobacter panjinensis</name>
    <dbReference type="NCBI Taxonomy" id="2576384"/>
    <lineage>
        <taxon>Bacteria</taxon>
        <taxon>Pseudomonadati</taxon>
        <taxon>Pseudomonadota</taxon>
        <taxon>Gammaproteobacteria</taxon>
        <taxon>Pseudomonadales</taxon>
        <taxon>Marinobacteraceae</taxon>
        <taxon>Marinobacter</taxon>
    </lineage>
</organism>
<dbReference type="AlphaFoldDB" id="A0A4U6QZ50"/>
<keyword evidence="3" id="KW-1185">Reference proteome</keyword>